<dbReference type="EMBL" id="PGOL01003680">
    <property type="protein sequence ID" value="PKI40020.1"/>
    <property type="molecule type" value="Genomic_DNA"/>
</dbReference>
<gene>
    <name evidence="1" type="ORF">CRG98_039590</name>
</gene>
<sequence>MLGCTGVGVKGVRTCCVLQRMRGRGFGSCRMRDWTSERTARASERTAGRLSARLGLLRARLDIGARDSAFGLATGRLSARLFLDERLSDRNLLVMRESEGQAWNSELEASNAETNPVNGLGRSNACGSGRTRWKSKDVCLEASARHADEKTNARELHKAQKRSGLVCWKPDLGFPEEVSPRVLICRGPTLLQRRLRVGLLETGLVVGAILDCWGLASCDTGLELWGRSTYISRKTGNQSLS</sequence>
<evidence type="ECO:0000313" key="1">
    <source>
        <dbReference type="EMBL" id="PKI40020.1"/>
    </source>
</evidence>
<evidence type="ECO:0000313" key="2">
    <source>
        <dbReference type="Proteomes" id="UP000233551"/>
    </source>
</evidence>
<proteinExistence type="predicted"/>
<name>A0A2I0I8N2_PUNGR</name>
<accession>A0A2I0I8N2</accession>
<dbReference type="Proteomes" id="UP000233551">
    <property type="component" value="Unassembled WGS sequence"/>
</dbReference>
<keyword evidence="2" id="KW-1185">Reference proteome</keyword>
<organism evidence="1 2">
    <name type="scientific">Punica granatum</name>
    <name type="common">Pomegranate</name>
    <dbReference type="NCBI Taxonomy" id="22663"/>
    <lineage>
        <taxon>Eukaryota</taxon>
        <taxon>Viridiplantae</taxon>
        <taxon>Streptophyta</taxon>
        <taxon>Embryophyta</taxon>
        <taxon>Tracheophyta</taxon>
        <taxon>Spermatophyta</taxon>
        <taxon>Magnoliopsida</taxon>
        <taxon>eudicotyledons</taxon>
        <taxon>Gunneridae</taxon>
        <taxon>Pentapetalae</taxon>
        <taxon>rosids</taxon>
        <taxon>malvids</taxon>
        <taxon>Myrtales</taxon>
        <taxon>Lythraceae</taxon>
        <taxon>Punica</taxon>
    </lineage>
</organism>
<reference evidence="1 2" key="1">
    <citation type="submission" date="2017-11" db="EMBL/GenBank/DDBJ databases">
        <title>De-novo sequencing of pomegranate (Punica granatum L.) genome.</title>
        <authorList>
            <person name="Akparov Z."/>
            <person name="Amiraslanov A."/>
            <person name="Hajiyeva S."/>
            <person name="Abbasov M."/>
            <person name="Kaur K."/>
            <person name="Hamwieh A."/>
            <person name="Solovyev V."/>
            <person name="Salamov A."/>
            <person name="Braich B."/>
            <person name="Kosarev P."/>
            <person name="Mahmoud A."/>
            <person name="Hajiyev E."/>
            <person name="Babayeva S."/>
            <person name="Izzatullayeva V."/>
            <person name="Mammadov A."/>
            <person name="Mammadov A."/>
            <person name="Sharifova S."/>
            <person name="Ojaghi J."/>
            <person name="Eynullazada K."/>
            <person name="Bayramov B."/>
            <person name="Abdulazimova A."/>
            <person name="Shahmuradov I."/>
        </authorList>
    </citation>
    <scope>NUCLEOTIDE SEQUENCE [LARGE SCALE GENOMIC DNA]</scope>
    <source>
        <strain evidence="2">cv. AG2017</strain>
        <tissue evidence="1">Leaf</tissue>
    </source>
</reference>
<dbReference type="AlphaFoldDB" id="A0A2I0I8N2"/>
<protein>
    <submittedName>
        <fullName evidence="1">Uncharacterized protein</fullName>
    </submittedName>
</protein>
<comment type="caution">
    <text evidence="1">The sequence shown here is derived from an EMBL/GenBank/DDBJ whole genome shotgun (WGS) entry which is preliminary data.</text>
</comment>